<dbReference type="PANTHER" id="PTHR43105:SF9">
    <property type="entry name" value="NADPH-FE(3+) OXIDOREDUCTASE SUBUNIT ALPHA"/>
    <property type="match status" value="1"/>
</dbReference>
<proteinExistence type="predicted"/>
<evidence type="ECO:0000313" key="8">
    <source>
        <dbReference type="Proteomes" id="UP000008721"/>
    </source>
</evidence>
<reference evidence="7 8" key="1">
    <citation type="journal article" date="2012" name="Stand. Genomic Sci.">
        <title>Complete genome sequence of the sulfur compounds oxidizing chemolithoautotroph Sulfuricurvum kujiense type strain (YK-1(T)).</title>
        <authorList>
            <person name="Han C."/>
            <person name="Kotsyurbenko O."/>
            <person name="Chertkov O."/>
            <person name="Held B."/>
            <person name="Lapidus A."/>
            <person name="Nolan M."/>
            <person name="Lucas S."/>
            <person name="Hammon N."/>
            <person name="Deshpande S."/>
            <person name="Cheng J.F."/>
            <person name="Tapia R."/>
            <person name="Goodwin L.A."/>
            <person name="Pitluck S."/>
            <person name="Liolios K."/>
            <person name="Pagani I."/>
            <person name="Ivanova N."/>
            <person name="Mavromatis K."/>
            <person name="Mikhailova N."/>
            <person name="Pati A."/>
            <person name="Chen A."/>
            <person name="Palaniappan K."/>
            <person name="Land M."/>
            <person name="Hauser L."/>
            <person name="Chang Y.J."/>
            <person name="Jeffries C.D."/>
            <person name="Brambilla E.M."/>
            <person name="Rohde M."/>
            <person name="Spring S."/>
            <person name="Sikorski J."/>
            <person name="Goker M."/>
            <person name="Woyke T."/>
            <person name="Bristow J."/>
            <person name="Eisen J.A."/>
            <person name="Markowitz V."/>
            <person name="Hugenholtz P."/>
            <person name="Kyrpides N.C."/>
            <person name="Klenk H.P."/>
            <person name="Detter J.C."/>
        </authorList>
    </citation>
    <scope>NUCLEOTIDE SEQUENCE [LARGE SCALE GENOMIC DNA]</scope>
    <source>
        <strain evidence="8">ATCC BAA-921 / DSM 16994 / JCM 11577 / YK-1</strain>
    </source>
</reference>
<dbReference type="STRING" id="709032.Sulku_1385"/>
<evidence type="ECO:0000256" key="4">
    <source>
        <dbReference type="ARBA" id="ARBA00023004"/>
    </source>
</evidence>
<dbReference type="GO" id="GO:0051539">
    <property type="term" value="F:4 iron, 4 sulfur cluster binding"/>
    <property type="evidence" value="ECO:0007669"/>
    <property type="project" value="UniProtKB-KW"/>
</dbReference>
<dbReference type="Gene3D" id="2.20.25.90">
    <property type="entry name" value="ADC-like domains"/>
    <property type="match status" value="1"/>
</dbReference>
<dbReference type="GO" id="GO:0045333">
    <property type="term" value="P:cellular respiration"/>
    <property type="evidence" value="ECO:0007669"/>
    <property type="project" value="UniProtKB-ARBA"/>
</dbReference>
<dbReference type="SUPFAM" id="SSF53706">
    <property type="entry name" value="Formate dehydrogenase/DMSO reductase, domains 1-3"/>
    <property type="match status" value="1"/>
</dbReference>
<keyword evidence="1" id="KW-0004">4Fe-4S</keyword>
<evidence type="ECO:0000256" key="1">
    <source>
        <dbReference type="ARBA" id="ARBA00022485"/>
    </source>
</evidence>
<dbReference type="InterPro" id="IPR050123">
    <property type="entry name" value="Prok_molybdopt-oxidoreductase"/>
</dbReference>
<dbReference type="PANTHER" id="PTHR43105">
    <property type="entry name" value="RESPIRATORY NITRATE REDUCTASE"/>
    <property type="match status" value="1"/>
</dbReference>
<dbReference type="EC" id="1.7.99.4" evidence="7"/>
<dbReference type="KEGG" id="sku:Sulku_1385"/>
<dbReference type="PROSITE" id="PS00551">
    <property type="entry name" value="MOLYBDOPTERIN_PROK_1"/>
    <property type="match status" value="1"/>
</dbReference>
<evidence type="ECO:0000256" key="2">
    <source>
        <dbReference type="ARBA" id="ARBA00022723"/>
    </source>
</evidence>
<dbReference type="eggNOG" id="COG0243">
    <property type="taxonomic scope" value="Bacteria"/>
</dbReference>
<keyword evidence="2" id="KW-0479">Metal-binding</keyword>
<dbReference type="Gene3D" id="2.40.40.20">
    <property type="match status" value="1"/>
</dbReference>
<protein>
    <submittedName>
        <fullName evidence="7">Nitrate reductase</fullName>
        <ecNumber evidence="7">1.7.99.4</ecNumber>
    </submittedName>
</protein>
<dbReference type="RefSeq" id="WP_013460244.1">
    <property type="nucleotide sequence ID" value="NC_014762.1"/>
</dbReference>
<dbReference type="InterPro" id="IPR006963">
    <property type="entry name" value="Mopterin_OxRdtase_4Fe-4S_dom"/>
</dbReference>
<evidence type="ECO:0000259" key="6">
    <source>
        <dbReference type="SMART" id="SM00926"/>
    </source>
</evidence>
<dbReference type="SUPFAM" id="SSF50692">
    <property type="entry name" value="ADC-like"/>
    <property type="match status" value="1"/>
</dbReference>
<accession>E4TYQ6</accession>
<dbReference type="Pfam" id="PF04879">
    <property type="entry name" value="Molybdop_Fe4S4"/>
    <property type="match status" value="1"/>
</dbReference>
<dbReference type="InterPro" id="IPR027467">
    <property type="entry name" value="MopterinOxRdtase_cofactor_BS"/>
</dbReference>
<keyword evidence="3 7" id="KW-0560">Oxidoreductase</keyword>
<dbReference type="HOGENOM" id="CLU_000422_13_4_7"/>
<keyword evidence="4" id="KW-0408">Iron</keyword>
<name>E4TYQ6_SULKY</name>
<dbReference type="GO" id="GO:0046872">
    <property type="term" value="F:metal ion binding"/>
    <property type="evidence" value="ECO:0007669"/>
    <property type="project" value="UniProtKB-KW"/>
</dbReference>
<dbReference type="Gene3D" id="3.40.228.10">
    <property type="entry name" value="Dimethylsulfoxide Reductase, domain 2"/>
    <property type="match status" value="1"/>
</dbReference>
<dbReference type="InterPro" id="IPR006657">
    <property type="entry name" value="MoPterin_dinucl-bd_dom"/>
</dbReference>
<keyword evidence="5" id="KW-0411">Iron-sulfur</keyword>
<dbReference type="EMBL" id="CP002355">
    <property type="protein sequence ID" value="ADR34047.1"/>
    <property type="molecule type" value="Genomic_DNA"/>
</dbReference>
<gene>
    <name evidence="7" type="ordered locus">Sulku_1385</name>
</gene>
<dbReference type="SMART" id="SM00926">
    <property type="entry name" value="Molybdop_Fe4S4"/>
    <property type="match status" value="1"/>
</dbReference>
<feature type="domain" description="4Fe-4S Mo/W bis-MGD-type" evidence="6">
    <location>
        <begin position="4"/>
        <end position="57"/>
    </location>
</feature>
<dbReference type="GO" id="GO:0043546">
    <property type="term" value="F:molybdopterin cofactor binding"/>
    <property type="evidence" value="ECO:0007669"/>
    <property type="project" value="InterPro"/>
</dbReference>
<evidence type="ECO:0000256" key="3">
    <source>
        <dbReference type="ARBA" id="ARBA00023002"/>
    </source>
</evidence>
<keyword evidence="8" id="KW-1185">Reference proteome</keyword>
<organism evidence="7 8">
    <name type="scientific">Sulfuricurvum kujiense (strain ATCC BAA-921 / DSM 16994 / JCM 11577 / YK-1)</name>
    <dbReference type="NCBI Taxonomy" id="709032"/>
    <lineage>
        <taxon>Bacteria</taxon>
        <taxon>Pseudomonadati</taxon>
        <taxon>Campylobacterota</taxon>
        <taxon>Epsilonproteobacteria</taxon>
        <taxon>Campylobacterales</taxon>
        <taxon>Sulfurimonadaceae</taxon>
        <taxon>Sulfuricurvum</taxon>
    </lineage>
</organism>
<dbReference type="GO" id="GO:0016020">
    <property type="term" value="C:membrane"/>
    <property type="evidence" value="ECO:0007669"/>
    <property type="project" value="TreeGrafter"/>
</dbReference>
<dbReference type="InterPro" id="IPR006656">
    <property type="entry name" value="Mopterin_OxRdtase"/>
</dbReference>
<dbReference type="Gene3D" id="3.40.50.740">
    <property type="match status" value="1"/>
</dbReference>
<evidence type="ECO:0000256" key="5">
    <source>
        <dbReference type="ARBA" id="ARBA00023014"/>
    </source>
</evidence>
<dbReference type="GO" id="GO:0016491">
    <property type="term" value="F:oxidoreductase activity"/>
    <property type="evidence" value="ECO:0007669"/>
    <property type="project" value="UniProtKB-KW"/>
</dbReference>
<dbReference type="Proteomes" id="UP000008721">
    <property type="component" value="Chromosome"/>
</dbReference>
<dbReference type="Pfam" id="PF00384">
    <property type="entry name" value="Molybdopterin"/>
    <property type="match status" value="1"/>
</dbReference>
<dbReference type="AlphaFoldDB" id="E4TYQ6"/>
<dbReference type="InterPro" id="IPR009010">
    <property type="entry name" value="Asp_de-COase-like_dom_sf"/>
</dbReference>
<sequence length="674" mass="73884">MKTDNITLTGCPFCGTGCALSVECNENGYKVKGDKTNPSTQGDLCFKPIQMAKALDAHRLTSPLYRSDKTKPFQEISWDEATALLAQNISDLPKEALYFYLSGQLLSEESYLFTKLIKGHLGTNNVDANSRLCMATAVVAHKMAFGSDGPIGSYADIDDADAIIISGSNPAWAHPVIFRRILSRKKAHPETKIIVIDPIYTETAEKSDLWIGLSSGSDTTLYNALLAELYRRGACDTVFIDRATEGFEQTVSAAMDISFADSVASCGLSLNDAESLVELFASDKKILGLWCQGLNQAHDGVMRNLGFINLFLATGRLNAQKGLPLSLTGQPNAMGGREVGYLSNALPGYRDVRNGDDRAVCEAYWNLPLHTIAPTPGITITDAIDAIAADQIRFLWVACTNPLLTLPDVKKTQSALKNPNLFLVVQDCVLSETASLANLVLPTLSWGEKEGSMTNSERFIKRLRPFKSGPEGAKSDIDIICSVAQKLGFEGFDYHGAEAIYNEYKALTEGRLCDQSNQAYESLSFQWGGERLYADEHFATPTCRAQFHPILSSAPQRDKDTFVLITGRTKKQWHTMTRTGQVAELLKEEEYPYLLMNAEEGEALGIYEGEPVIITNHLGSLELPVRFGKLAPNHLFAPFGYPETPINTLVPVKNDPFSSQSALKSARVTLHSSF</sequence>
<evidence type="ECO:0000313" key="7">
    <source>
        <dbReference type="EMBL" id="ADR34047.1"/>
    </source>
</evidence>
<dbReference type="Pfam" id="PF01568">
    <property type="entry name" value="Molydop_binding"/>
    <property type="match status" value="1"/>
</dbReference>